<name>A0AB39C0E9_9CAUD</name>
<accession>A0AB39C0E9</accession>
<dbReference type="EMBL" id="PP926506">
    <property type="protein sequence ID" value="XDJ00379.1"/>
    <property type="molecule type" value="Genomic_DNA"/>
</dbReference>
<reference evidence="1" key="1">
    <citation type="submission" date="2024-06" db="EMBL/GenBank/DDBJ databases">
        <title>This phage originates from the Bacteriophage catalogue of the Bacteriophage Competence Centre, Department of Microbiology und Biotechnology, Max Rubner-Institut, Kiel, Germany.</title>
        <authorList>
            <person name="Sprotte S."/>
            <person name="Brinks E."/>
            <person name="Hille F."/>
        </authorList>
    </citation>
    <scope>NUCLEOTIDE SEQUENCE</scope>
</reference>
<proteinExistence type="predicted"/>
<sequence>MPPSKSPQSLYAGFLLPRIKLLTYVAYTTNIPVP</sequence>
<organism evidence="1">
    <name type="scientific">Salmonella phage PMBT19</name>
    <dbReference type="NCBI Taxonomy" id="3229743"/>
    <lineage>
        <taxon>Viruses</taxon>
        <taxon>Duplodnaviria</taxon>
        <taxon>Heunggongvirae</taxon>
        <taxon>Uroviricota</taxon>
        <taxon>Caudoviricetes</taxon>
    </lineage>
</organism>
<evidence type="ECO:0000313" key="1">
    <source>
        <dbReference type="EMBL" id="XDJ00379.1"/>
    </source>
</evidence>
<protein>
    <submittedName>
        <fullName evidence="1">Uncharacterized protein</fullName>
    </submittedName>
</protein>